<dbReference type="SUPFAM" id="SSF51695">
    <property type="entry name" value="PLC-like phosphodiesterases"/>
    <property type="match status" value="1"/>
</dbReference>
<evidence type="ECO:0000313" key="4">
    <source>
        <dbReference type="Proteomes" id="UP000191691"/>
    </source>
</evidence>
<keyword evidence="1" id="KW-0378">Hydrolase</keyword>
<dbReference type="InterPro" id="IPR051578">
    <property type="entry name" value="GDPD"/>
</dbReference>
<dbReference type="STRING" id="60175.A0A1V6XHP4"/>
<name>A0A1V6XHP4_PENNA</name>
<dbReference type="PANTHER" id="PTHR22958:SF1">
    <property type="entry name" value="GLYCEROPHOSPHOCHOLINE PHOSPHODIESTERASE GPCPD1"/>
    <property type="match status" value="1"/>
</dbReference>
<proteinExistence type="predicted"/>
<organism evidence="3 4">
    <name type="scientific">Penicillium nalgiovense</name>
    <dbReference type="NCBI Taxonomy" id="60175"/>
    <lineage>
        <taxon>Eukaryota</taxon>
        <taxon>Fungi</taxon>
        <taxon>Dikarya</taxon>
        <taxon>Ascomycota</taxon>
        <taxon>Pezizomycotina</taxon>
        <taxon>Eurotiomycetes</taxon>
        <taxon>Eurotiomycetidae</taxon>
        <taxon>Eurotiales</taxon>
        <taxon>Aspergillaceae</taxon>
        <taxon>Penicillium</taxon>
    </lineage>
</organism>
<gene>
    <name evidence="3" type="ORF">PENNAL_c0076G05257</name>
</gene>
<feature type="domain" description="GP-PDE" evidence="2">
    <location>
        <begin position="1"/>
        <end position="256"/>
    </location>
</feature>
<dbReference type="GO" id="GO:0047389">
    <property type="term" value="F:glycerophosphocholine phosphodiesterase activity"/>
    <property type="evidence" value="ECO:0007669"/>
    <property type="project" value="TreeGrafter"/>
</dbReference>
<evidence type="ECO:0000313" key="3">
    <source>
        <dbReference type="EMBL" id="OQE74625.1"/>
    </source>
</evidence>
<keyword evidence="4" id="KW-1185">Reference proteome</keyword>
<comment type="caution">
    <text evidence="3">The sequence shown here is derived from an EMBL/GenBank/DDBJ whole genome shotgun (WGS) entry which is preliminary data.</text>
</comment>
<dbReference type="Pfam" id="PF25329">
    <property type="entry name" value="C2_GDE1"/>
    <property type="match status" value="1"/>
</dbReference>
<dbReference type="Pfam" id="PF03009">
    <property type="entry name" value="GDPD"/>
    <property type="match status" value="1"/>
</dbReference>
<evidence type="ECO:0000259" key="2">
    <source>
        <dbReference type="PROSITE" id="PS51704"/>
    </source>
</evidence>
<reference evidence="4" key="1">
    <citation type="journal article" date="2017" name="Nat. Microbiol.">
        <title>Global analysis of biosynthetic gene clusters reveals vast potential of secondary metabolite production in Penicillium species.</title>
        <authorList>
            <person name="Nielsen J.C."/>
            <person name="Grijseels S."/>
            <person name="Prigent S."/>
            <person name="Ji B."/>
            <person name="Dainat J."/>
            <person name="Nielsen K.F."/>
            <person name="Frisvad J.C."/>
            <person name="Workman M."/>
            <person name="Nielsen J."/>
        </authorList>
    </citation>
    <scope>NUCLEOTIDE SEQUENCE [LARGE SCALE GENOMIC DNA]</scope>
    <source>
        <strain evidence="4">IBT 13039</strain>
    </source>
</reference>
<dbReference type="Gene3D" id="3.20.20.190">
    <property type="entry name" value="Phosphatidylinositol (PI) phosphodiesterase"/>
    <property type="match status" value="1"/>
</dbReference>
<dbReference type="EMBL" id="MOOB01000076">
    <property type="protein sequence ID" value="OQE74625.1"/>
    <property type="molecule type" value="Genomic_DNA"/>
</dbReference>
<feature type="non-terminal residue" evidence="3">
    <location>
        <position position="256"/>
    </location>
</feature>
<dbReference type="Proteomes" id="UP000191691">
    <property type="component" value="Unassembled WGS sequence"/>
</dbReference>
<sequence length="256" mass="28666">MAQESTPYRFGANRESLVRERTVPILEKSTMDIIGTVAFTLVIAKPLMGSYTPPLTEQKRSAEGIQLVGHRVSAREWTSITKGRTSVGARKAKFTGLVTWAGQEQSPFTFISKNQERETVRIWERMKHTVDLKNKGYKPNTRGHSVQDSFTTLEELLTKLPDSISFNIEIKYPRIHEAVEAGVGPIATEINTFIDRILAQIFRISSERAIVLSSFSSEICILLASKQDTYPVLFITNPGKLPMSDMEMRASSLQAA</sequence>
<dbReference type="InterPro" id="IPR030395">
    <property type="entry name" value="GP_PDE_dom"/>
</dbReference>
<evidence type="ECO:0000256" key="1">
    <source>
        <dbReference type="ARBA" id="ARBA00022801"/>
    </source>
</evidence>
<protein>
    <recommendedName>
        <fullName evidence="2">GP-PDE domain-containing protein</fullName>
    </recommendedName>
</protein>
<dbReference type="GO" id="GO:0046475">
    <property type="term" value="P:glycerophospholipid catabolic process"/>
    <property type="evidence" value="ECO:0007669"/>
    <property type="project" value="TreeGrafter"/>
</dbReference>
<dbReference type="InterPro" id="IPR057506">
    <property type="entry name" value="C2_GPCPD1"/>
</dbReference>
<accession>A0A1V6XHP4</accession>
<dbReference type="AlphaFoldDB" id="A0A1V6XHP4"/>
<dbReference type="InterPro" id="IPR017946">
    <property type="entry name" value="PLC-like_Pdiesterase_TIM-brl"/>
</dbReference>
<dbReference type="PROSITE" id="PS51704">
    <property type="entry name" value="GP_PDE"/>
    <property type="match status" value="1"/>
</dbReference>
<dbReference type="PANTHER" id="PTHR22958">
    <property type="entry name" value="GLYCEROPHOSPHORYL DIESTER PHOSPHODIESTERASE"/>
    <property type="match status" value="1"/>
</dbReference>